<dbReference type="InterPro" id="IPR029756">
    <property type="entry name" value="MTH1187/YkoF-like"/>
</dbReference>
<reference evidence="3" key="1">
    <citation type="submission" date="2022-10" db="EMBL/GenBank/DDBJ databases">
        <title>Gaoshiqiia sediminis gen. nov., sp. nov., isolated from coastal sediment.</title>
        <authorList>
            <person name="Yu W.X."/>
            <person name="Mu D.S."/>
            <person name="Du J.Z."/>
            <person name="Liang Y.Q."/>
        </authorList>
    </citation>
    <scope>NUCLEOTIDE SEQUENCE</scope>
    <source>
        <strain evidence="3">A06</strain>
    </source>
</reference>
<dbReference type="AlphaFoldDB" id="A0AA41YA09"/>
<dbReference type="PANTHER" id="PTHR33777:SF1">
    <property type="entry name" value="UPF0045 PROTEIN ECM15"/>
    <property type="match status" value="1"/>
</dbReference>
<dbReference type="InterPro" id="IPR002767">
    <property type="entry name" value="Thiamine_BP"/>
</dbReference>
<sequence>MNQNKINMALQVLPQAEGKDSYELVDAAIAEIDASGLKYKVCPFETVIEGSFDELMALVKRVHLILEKSGTQKLMTYIKIQTVFQSDVTIEDKMYKYEE</sequence>
<dbReference type="RefSeq" id="WP_282593316.1">
    <property type="nucleotide sequence ID" value="NZ_JAPAAF010000048.1"/>
</dbReference>
<name>A0AA41YA09_9BACT</name>
<organism evidence="3 4">
    <name type="scientific">Gaoshiqia sediminis</name>
    <dbReference type="NCBI Taxonomy" id="2986998"/>
    <lineage>
        <taxon>Bacteria</taxon>
        <taxon>Pseudomonadati</taxon>
        <taxon>Bacteroidota</taxon>
        <taxon>Bacteroidia</taxon>
        <taxon>Marinilabiliales</taxon>
        <taxon>Prolixibacteraceae</taxon>
        <taxon>Gaoshiqia</taxon>
    </lineage>
</organism>
<accession>A0AA41YA09</accession>
<proteinExistence type="inferred from homology"/>
<evidence type="ECO:0000259" key="2">
    <source>
        <dbReference type="Pfam" id="PF01910"/>
    </source>
</evidence>
<dbReference type="GO" id="GO:0005829">
    <property type="term" value="C:cytosol"/>
    <property type="evidence" value="ECO:0007669"/>
    <property type="project" value="TreeGrafter"/>
</dbReference>
<dbReference type="EMBL" id="JAPAAF010000048">
    <property type="protein sequence ID" value="MCW0484725.1"/>
    <property type="molecule type" value="Genomic_DNA"/>
</dbReference>
<feature type="domain" description="Thiamine-binding protein" evidence="2">
    <location>
        <begin position="9"/>
        <end position="98"/>
    </location>
</feature>
<comment type="caution">
    <text evidence="3">The sequence shown here is derived from an EMBL/GenBank/DDBJ whole genome shotgun (WGS) entry which is preliminary data.</text>
</comment>
<evidence type="ECO:0000313" key="4">
    <source>
        <dbReference type="Proteomes" id="UP001163821"/>
    </source>
</evidence>
<dbReference type="SUPFAM" id="SSF89957">
    <property type="entry name" value="MTH1187/YkoF-like"/>
    <property type="match status" value="1"/>
</dbReference>
<protein>
    <submittedName>
        <fullName evidence="3">Thiamine-binding protein</fullName>
    </submittedName>
</protein>
<evidence type="ECO:0000256" key="1">
    <source>
        <dbReference type="ARBA" id="ARBA00010272"/>
    </source>
</evidence>
<gene>
    <name evidence="3" type="ORF">N2K84_18470</name>
</gene>
<dbReference type="Proteomes" id="UP001163821">
    <property type="component" value="Unassembled WGS sequence"/>
</dbReference>
<keyword evidence="4" id="KW-1185">Reference proteome</keyword>
<dbReference type="PANTHER" id="PTHR33777">
    <property type="entry name" value="UPF0045 PROTEIN ECM15"/>
    <property type="match status" value="1"/>
</dbReference>
<dbReference type="Pfam" id="PF01910">
    <property type="entry name" value="Thiamine_BP"/>
    <property type="match status" value="1"/>
</dbReference>
<evidence type="ECO:0000313" key="3">
    <source>
        <dbReference type="EMBL" id="MCW0484725.1"/>
    </source>
</evidence>
<dbReference type="Gene3D" id="3.30.70.930">
    <property type="match status" value="1"/>
</dbReference>
<dbReference type="InterPro" id="IPR051614">
    <property type="entry name" value="UPF0045_domain"/>
</dbReference>
<comment type="similarity">
    <text evidence="1">Belongs to the UPF0045 family.</text>
</comment>